<evidence type="ECO:0000313" key="3">
    <source>
        <dbReference type="EMBL" id="QBM30443.1"/>
    </source>
</evidence>
<gene>
    <name evidence="3" type="primary">yqjH</name>
    <name evidence="3" type="ORF">HPF_22340</name>
</gene>
<protein>
    <submittedName>
        <fullName evidence="3">NADPH-dependent ferric-chelate reductase</fullName>
        <ecNumber evidence="3">1.16.1.9</ecNumber>
    </submittedName>
</protein>
<evidence type="ECO:0000256" key="1">
    <source>
        <dbReference type="ARBA" id="ARBA00035644"/>
    </source>
</evidence>
<dbReference type="EC" id="1.16.1.9" evidence="3"/>
<comment type="similarity">
    <text evidence="1">Belongs to the SIP oxidoreductase family.</text>
</comment>
<dbReference type="InterPro" id="IPR039374">
    <property type="entry name" value="SIP_fam"/>
</dbReference>
<dbReference type="SUPFAM" id="SSF63380">
    <property type="entry name" value="Riboflavin synthase domain-like"/>
    <property type="match status" value="1"/>
</dbReference>
<dbReference type="InterPro" id="IPR039261">
    <property type="entry name" value="FNR_nucleotide-bd"/>
</dbReference>
<dbReference type="PANTHER" id="PTHR30157:SF0">
    <property type="entry name" value="NADPH-DEPENDENT FERRIC-CHELATE REDUCTASE"/>
    <property type="match status" value="1"/>
</dbReference>
<evidence type="ECO:0000313" key="4">
    <source>
        <dbReference type="Proteomes" id="UP000293912"/>
    </source>
</evidence>
<dbReference type="GO" id="GO:0052851">
    <property type="term" value="F:ferric-chelate reductase (NADPH) activity"/>
    <property type="evidence" value="ECO:0007669"/>
    <property type="project" value="UniProtKB-EC"/>
</dbReference>
<keyword evidence="4" id="KW-1185">Reference proteome</keyword>
<dbReference type="PANTHER" id="PTHR30157">
    <property type="entry name" value="FERRIC REDUCTASE, NADPH-DEPENDENT"/>
    <property type="match status" value="1"/>
</dbReference>
<dbReference type="AlphaFoldDB" id="A0A4V1AC71"/>
<feature type="domain" description="FAD-binding FR-type" evidence="2">
    <location>
        <begin position="32"/>
        <end position="136"/>
    </location>
</feature>
<proteinExistence type="inferred from homology"/>
<dbReference type="InterPro" id="IPR013113">
    <property type="entry name" value="SIP_FAD-bd"/>
</dbReference>
<organism evidence="3 4">
    <name type="scientific">Hydrogenophaga pseudoflava</name>
    <name type="common">Pseudomonas carboxydoflava</name>
    <dbReference type="NCBI Taxonomy" id="47421"/>
    <lineage>
        <taxon>Bacteria</taxon>
        <taxon>Pseudomonadati</taxon>
        <taxon>Pseudomonadota</taxon>
        <taxon>Betaproteobacteria</taxon>
        <taxon>Burkholderiales</taxon>
        <taxon>Comamonadaceae</taxon>
        <taxon>Hydrogenophaga</taxon>
    </lineage>
</organism>
<dbReference type="Pfam" id="PF04954">
    <property type="entry name" value="SIP"/>
    <property type="match status" value="1"/>
</dbReference>
<dbReference type="Gene3D" id="3.40.50.80">
    <property type="entry name" value="Nucleotide-binding domain of ferredoxin-NADP reductase (FNR) module"/>
    <property type="match status" value="1"/>
</dbReference>
<dbReference type="Proteomes" id="UP000293912">
    <property type="component" value="Chromosome"/>
</dbReference>
<accession>A0A4V1AC71</accession>
<keyword evidence="3" id="KW-0560">Oxidoreductase</keyword>
<dbReference type="PROSITE" id="PS51384">
    <property type="entry name" value="FAD_FR"/>
    <property type="match status" value="1"/>
</dbReference>
<dbReference type="CDD" id="cd06193">
    <property type="entry name" value="siderophore_interacting"/>
    <property type="match status" value="1"/>
</dbReference>
<dbReference type="InterPro" id="IPR017938">
    <property type="entry name" value="Riboflavin_synthase-like_b-brl"/>
</dbReference>
<dbReference type="Pfam" id="PF08021">
    <property type="entry name" value="FAD_binding_9"/>
    <property type="match status" value="1"/>
</dbReference>
<sequence length="260" mass="28634">MDDIINQFTYSMSHPVPTEHPPGPTRRVRHELLRRDVRVRHVRPLGPGLLAVTFGGPALASFVSLSFDDHVKFIFTDADGQEHRRDYTPRHFDTVRQELTLVFALHEGGAASAWAQRARAGDAAVIGGPRGSIVIADDLPWYLLAGDATALPAIARRLDELPAGTPTTVLLHTPHEQDQQALPQRPGLKLRWLPSGEALCDAMRTVDLPAGDGFVWCAGEAACMARLRDILLNERGRPRSHVKVSAYWKPGASDFHQDLA</sequence>
<dbReference type="Gene3D" id="2.40.30.10">
    <property type="entry name" value="Translation factors"/>
    <property type="match status" value="1"/>
</dbReference>
<evidence type="ECO:0000259" key="2">
    <source>
        <dbReference type="PROSITE" id="PS51384"/>
    </source>
</evidence>
<name>A0A4V1AC71_HYDPS</name>
<dbReference type="InterPro" id="IPR007037">
    <property type="entry name" value="SIP_rossman_dom"/>
</dbReference>
<dbReference type="InterPro" id="IPR017927">
    <property type="entry name" value="FAD-bd_FR_type"/>
</dbReference>
<dbReference type="EMBL" id="CP037867">
    <property type="protein sequence ID" value="QBM30443.1"/>
    <property type="molecule type" value="Genomic_DNA"/>
</dbReference>
<reference evidence="3 4" key="1">
    <citation type="submission" date="2019-03" db="EMBL/GenBank/DDBJ databases">
        <authorList>
            <person name="Sebastian G."/>
            <person name="Baumann P."/>
            <person name="Ruckert C."/>
            <person name="Kalinowski J."/>
            <person name="Nebel B."/>
            <person name="Takors R."/>
            <person name="Blombach B."/>
        </authorList>
    </citation>
    <scope>NUCLEOTIDE SEQUENCE [LARGE SCALE GENOMIC DNA]</scope>
    <source>
        <strain evidence="3 4">DSM 1084</strain>
    </source>
</reference>
<dbReference type="KEGG" id="hpse:HPF_22340"/>